<accession>A0ACB8G330</accession>
<evidence type="ECO:0000313" key="2">
    <source>
        <dbReference type="Proteomes" id="UP000827872"/>
    </source>
</evidence>
<name>A0ACB8G330_9SAUR</name>
<comment type="caution">
    <text evidence="1">The sequence shown here is derived from an EMBL/GenBank/DDBJ whole genome shotgun (WGS) entry which is preliminary data.</text>
</comment>
<reference evidence="1" key="1">
    <citation type="submission" date="2021-08" db="EMBL/GenBank/DDBJ databases">
        <title>The first chromosome-level gecko genome reveals the dynamic sex chromosomes of Neotropical dwarf geckos (Sphaerodactylidae: Sphaerodactylus).</title>
        <authorList>
            <person name="Pinto B.J."/>
            <person name="Keating S.E."/>
            <person name="Gamble T."/>
        </authorList>
    </citation>
    <scope>NUCLEOTIDE SEQUENCE</scope>
    <source>
        <strain evidence="1">TG3544</strain>
    </source>
</reference>
<gene>
    <name evidence="1" type="ORF">K3G42_023493</name>
</gene>
<organism evidence="1 2">
    <name type="scientific">Sphaerodactylus townsendi</name>
    <dbReference type="NCBI Taxonomy" id="933632"/>
    <lineage>
        <taxon>Eukaryota</taxon>
        <taxon>Metazoa</taxon>
        <taxon>Chordata</taxon>
        <taxon>Craniata</taxon>
        <taxon>Vertebrata</taxon>
        <taxon>Euteleostomi</taxon>
        <taxon>Lepidosauria</taxon>
        <taxon>Squamata</taxon>
        <taxon>Bifurcata</taxon>
        <taxon>Gekkota</taxon>
        <taxon>Sphaerodactylidae</taxon>
        <taxon>Sphaerodactylus</taxon>
    </lineage>
</organism>
<proteinExistence type="predicted"/>
<dbReference type="Proteomes" id="UP000827872">
    <property type="component" value="Linkage Group LG02"/>
</dbReference>
<protein>
    <submittedName>
        <fullName evidence="1">Uncharacterized protein</fullName>
    </submittedName>
</protein>
<sequence>MNINKAERLIAGSLFPFVTNSFQTNSRQLCIFHLVRADGAGILQNNFFFMNSHIPVLATVTTNHMQLLLPMVRTEWRKLREVMEYQQLAVHELHIQSNTILQMFQSSIVSYNFILSSSGKLLSFFKKPPMLKYLYVNS</sequence>
<keyword evidence="2" id="KW-1185">Reference proteome</keyword>
<evidence type="ECO:0000313" key="1">
    <source>
        <dbReference type="EMBL" id="KAH8013929.1"/>
    </source>
</evidence>
<dbReference type="EMBL" id="CM037615">
    <property type="protein sequence ID" value="KAH8013929.1"/>
    <property type="molecule type" value="Genomic_DNA"/>
</dbReference>